<feature type="transmembrane region" description="Helical" evidence="6">
    <location>
        <begin position="437"/>
        <end position="459"/>
    </location>
</feature>
<dbReference type="PROSITE" id="PS50850">
    <property type="entry name" value="MFS"/>
    <property type="match status" value="1"/>
</dbReference>
<keyword evidence="4 6" id="KW-0472">Membrane</keyword>
<name>A0ABU2RA40_9ACTN</name>
<dbReference type="PANTHER" id="PTHR23528:SF1">
    <property type="entry name" value="MAJOR FACILITATOR SUPERFAMILY (MFS) PROFILE DOMAIN-CONTAINING PROTEIN"/>
    <property type="match status" value="1"/>
</dbReference>
<dbReference type="InterPro" id="IPR036259">
    <property type="entry name" value="MFS_trans_sf"/>
</dbReference>
<reference evidence="9" key="1">
    <citation type="submission" date="2023-07" db="EMBL/GenBank/DDBJ databases">
        <title>30 novel species of actinomycetes from the DSMZ collection.</title>
        <authorList>
            <person name="Nouioui I."/>
        </authorList>
    </citation>
    <scope>NUCLEOTIDE SEQUENCE [LARGE SCALE GENOMIC DNA]</scope>
    <source>
        <strain evidence="9">DSM 41979</strain>
    </source>
</reference>
<dbReference type="Pfam" id="PF07690">
    <property type="entry name" value="MFS_1"/>
    <property type="match status" value="1"/>
</dbReference>
<feature type="transmembrane region" description="Helical" evidence="6">
    <location>
        <begin position="54"/>
        <end position="73"/>
    </location>
</feature>
<dbReference type="InterPro" id="IPR020846">
    <property type="entry name" value="MFS_dom"/>
</dbReference>
<evidence type="ECO:0000256" key="5">
    <source>
        <dbReference type="SAM" id="MobiDB-lite"/>
    </source>
</evidence>
<dbReference type="InterPro" id="IPR011701">
    <property type="entry name" value="MFS"/>
</dbReference>
<feature type="transmembrane region" description="Helical" evidence="6">
    <location>
        <begin position="182"/>
        <end position="202"/>
    </location>
</feature>
<feature type="transmembrane region" description="Helical" evidence="6">
    <location>
        <begin position="118"/>
        <end position="136"/>
    </location>
</feature>
<feature type="domain" description="Major facilitator superfamily (MFS) profile" evidence="7">
    <location>
        <begin position="283"/>
        <end position="467"/>
    </location>
</feature>
<organism evidence="8 9">
    <name type="scientific">Streptomyces evansiae</name>
    <dbReference type="NCBI Taxonomy" id="3075535"/>
    <lineage>
        <taxon>Bacteria</taxon>
        <taxon>Bacillati</taxon>
        <taxon>Actinomycetota</taxon>
        <taxon>Actinomycetes</taxon>
        <taxon>Kitasatosporales</taxon>
        <taxon>Streptomycetaceae</taxon>
        <taxon>Streptomyces</taxon>
    </lineage>
</organism>
<sequence length="467" mass="48511">MSHRAPPENLSRTPLRPARMRPDTVLWVTLAVFAQESVWNFYDAQVPAQLRQYLTSAGLIGLIMGLDNVLGVLIQPWTGFLSDRRARQGRSRWGIILAGAALASVPFALIPWAGGLPALMLCVIAFAATANAFKGVTETLVSDYVSPVHRGRAQGFVKAGVGLTIVVSSLISLLVVDRSIGLAFAIPPALLLVLLLTSWTFLRHRPTGGGASDGTAGPEGDEGARTPPDGAALTPPDGATGTGPDGAARTGRAHGAVTGRDEGAVLASPWAVVRDLVRDPSRARVLLMLGIFCFAGMWSALRTLLTPYGTETLGLSRGAAGGLALPGAIVFLVCVIPLAYLSSRLGQVRAIRHGVALFVAGLLVGAAVPTVPGTVTALVLASAGYATFAVNALVVLWDLAPSRHVVGTYTGLYTVASSAGAALGPALLGLVVDATGWRFMFLDGAAFAAVTYLVFTLLARRVTPART</sequence>
<evidence type="ECO:0000256" key="4">
    <source>
        <dbReference type="ARBA" id="ARBA00023136"/>
    </source>
</evidence>
<keyword evidence="3 6" id="KW-1133">Transmembrane helix</keyword>
<evidence type="ECO:0000256" key="1">
    <source>
        <dbReference type="ARBA" id="ARBA00004651"/>
    </source>
</evidence>
<keyword evidence="2 6" id="KW-0812">Transmembrane</keyword>
<evidence type="ECO:0000313" key="8">
    <source>
        <dbReference type="EMBL" id="MDT0412610.1"/>
    </source>
</evidence>
<accession>A0ABU2RA40</accession>
<feature type="compositionally biased region" description="Low complexity" evidence="5">
    <location>
        <begin position="230"/>
        <end position="239"/>
    </location>
</feature>
<feature type="transmembrane region" description="Helical" evidence="6">
    <location>
        <begin position="93"/>
        <end position="112"/>
    </location>
</feature>
<feature type="transmembrane region" description="Helical" evidence="6">
    <location>
        <begin position="377"/>
        <end position="400"/>
    </location>
</feature>
<evidence type="ECO:0000256" key="3">
    <source>
        <dbReference type="ARBA" id="ARBA00022989"/>
    </source>
</evidence>
<evidence type="ECO:0000256" key="2">
    <source>
        <dbReference type="ARBA" id="ARBA00022692"/>
    </source>
</evidence>
<comment type="subcellular location">
    <subcellularLocation>
        <location evidence="1">Cell membrane</location>
        <topology evidence="1">Multi-pass membrane protein</topology>
    </subcellularLocation>
</comment>
<evidence type="ECO:0000259" key="7">
    <source>
        <dbReference type="PROSITE" id="PS50850"/>
    </source>
</evidence>
<evidence type="ECO:0000313" key="9">
    <source>
        <dbReference type="Proteomes" id="UP001183610"/>
    </source>
</evidence>
<feature type="transmembrane region" description="Helical" evidence="6">
    <location>
        <begin position="283"/>
        <end position="301"/>
    </location>
</feature>
<feature type="transmembrane region" description="Helical" evidence="6">
    <location>
        <begin position="412"/>
        <end position="431"/>
    </location>
</feature>
<dbReference type="SUPFAM" id="SSF103473">
    <property type="entry name" value="MFS general substrate transporter"/>
    <property type="match status" value="1"/>
</dbReference>
<feature type="transmembrane region" description="Helical" evidence="6">
    <location>
        <begin position="353"/>
        <end position="371"/>
    </location>
</feature>
<comment type="caution">
    <text evidence="8">The sequence shown here is derived from an EMBL/GenBank/DDBJ whole genome shotgun (WGS) entry which is preliminary data.</text>
</comment>
<proteinExistence type="predicted"/>
<feature type="transmembrane region" description="Helical" evidence="6">
    <location>
        <begin position="156"/>
        <end position="176"/>
    </location>
</feature>
<evidence type="ECO:0000256" key="6">
    <source>
        <dbReference type="SAM" id="Phobius"/>
    </source>
</evidence>
<keyword evidence="9" id="KW-1185">Reference proteome</keyword>
<feature type="region of interest" description="Disordered" evidence="5">
    <location>
        <begin position="208"/>
        <end position="254"/>
    </location>
</feature>
<dbReference type="RefSeq" id="WP_010271506.1">
    <property type="nucleotide sequence ID" value="NZ_JAVRET010000088.1"/>
</dbReference>
<feature type="transmembrane region" description="Helical" evidence="6">
    <location>
        <begin position="321"/>
        <end position="341"/>
    </location>
</feature>
<dbReference type="EMBL" id="JAVRET010000088">
    <property type="protein sequence ID" value="MDT0412610.1"/>
    <property type="molecule type" value="Genomic_DNA"/>
</dbReference>
<dbReference type="PANTHER" id="PTHR23528">
    <property type="match status" value="1"/>
</dbReference>
<dbReference type="Proteomes" id="UP001183610">
    <property type="component" value="Unassembled WGS sequence"/>
</dbReference>
<gene>
    <name evidence="8" type="ORF">RM698_26620</name>
</gene>
<protein>
    <submittedName>
        <fullName evidence="8">MFS transporter</fullName>
    </submittedName>
</protein>
<dbReference type="Gene3D" id="1.20.1250.20">
    <property type="entry name" value="MFS general substrate transporter like domains"/>
    <property type="match status" value="1"/>
</dbReference>